<organism evidence="2 3">
    <name type="scientific">Thermococcus kodakarensis (strain ATCC BAA-918 / JCM 12380 / KOD1)</name>
    <name type="common">Pyrococcus kodakaraensis (strain KOD1)</name>
    <dbReference type="NCBI Taxonomy" id="69014"/>
    <lineage>
        <taxon>Archaea</taxon>
        <taxon>Methanobacteriati</taxon>
        <taxon>Methanobacteriota</taxon>
        <taxon>Thermococci</taxon>
        <taxon>Thermococcales</taxon>
        <taxon>Thermococcaceae</taxon>
        <taxon>Thermococcus</taxon>
    </lineage>
</organism>
<dbReference type="HOGENOM" id="CLU_170081_0_0_2"/>
<protein>
    <submittedName>
        <fullName evidence="2">Hypothetical membrane protein</fullName>
    </submittedName>
</protein>
<dbReference type="EMBL" id="AP006878">
    <property type="protein sequence ID" value="BAD86454.1"/>
    <property type="molecule type" value="Genomic_DNA"/>
</dbReference>
<name>Q5JHU3_THEKO</name>
<proteinExistence type="predicted"/>
<accession>Q5JHU3</accession>
<keyword evidence="1" id="KW-0472">Membrane</keyword>
<dbReference type="KEGG" id="tko:TK2265"/>
<dbReference type="PATRIC" id="fig|69014.16.peg.2220"/>
<feature type="transmembrane region" description="Helical" evidence="1">
    <location>
        <begin position="7"/>
        <end position="24"/>
    </location>
</feature>
<sequence>MKARTTLFLAFLLIALFFSGLALLRGPDWILLLIGLIHGVLAVGIFRGVRNLIRFSVYIALLDFVFGIIWTIGMPSASSITLSLLAGLILAVLLDEEVRDELERT</sequence>
<feature type="transmembrane region" description="Helical" evidence="1">
    <location>
        <begin position="78"/>
        <end position="94"/>
    </location>
</feature>
<evidence type="ECO:0000313" key="2">
    <source>
        <dbReference type="EMBL" id="BAD86454.1"/>
    </source>
</evidence>
<gene>
    <name evidence="2" type="ordered locus">TK2265</name>
</gene>
<feature type="transmembrane region" description="Helical" evidence="1">
    <location>
        <begin position="55"/>
        <end position="72"/>
    </location>
</feature>
<reference evidence="2 3" key="1">
    <citation type="journal article" date="2005" name="Genome Res.">
        <title>Complete genome sequence of the hyperthermophilic archaeon Thermococcus kodakaraensis KOD1 and comparison with Pyrococcus genomes.</title>
        <authorList>
            <person name="Fukui T."/>
            <person name="Atomi H."/>
            <person name="Kanai T."/>
            <person name="Matsumi R."/>
            <person name="Fujiwara S."/>
            <person name="Imanaka T."/>
        </authorList>
    </citation>
    <scope>NUCLEOTIDE SEQUENCE [LARGE SCALE GENOMIC DNA]</scope>
    <source>
        <strain evidence="3">ATCC BAA-918 / JCM 12380 / KOD1</strain>
    </source>
</reference>
<dbReference type="EnsemblBacteria" id="BAD86454">
    <property type="protein sequence ID" value="BAD86454"/>
    <property type="gene ID" value="TK2265"/>
</dbReference>
<dbReference type="Proteomes" id="UP000000536">
    <property type="component" value="Chromosome"/>
</dbReference>
<dbReference type="eggNOG" id="arCOG10078">
    <property type="taxonomic scope" value="Archaea"/>
</dbReference>
<keyword evidence="1" id="KW-0812">Transmembrane</keyword>
<keyword evidence="1" id="KW-1133">Transmembrane helix</keyword>
<dbReference type="STRING" id="69014.TK2265"/>
<dbReference type="OrthoDB" id="102647at2157"/>
<evidence type="ECO:0000256" key="1">
    <source>
        <dbReference type="SAM" id="Phobius"/>
    </source>
</evidence>
<keyword evidence="3" id="KW-1185">Reference proteome</keyword>
<dbReference type="InParanoid" id="Q5JHU3"/>
<dbReference type="AlphaFoldDB" id="Q5JHU3"/>
<dbReference type="RefSeq" id="WP_011251215.1">
    <property type="nucleotide sequence ID" value="NC_006624.1"/>
</dbReference>
<feature type="transmembrane region" description="Helical" evidence="1">
    <location>
        <begin position="30"/>
        <end position="48"/>
    </location>
</feature>
<dbReference type="GeneID" id="78448811"/>
<evidence type="ECO:0000313" key="3">
    <source>
        <dbReference type="Proteomes" id="UP000000536"/>
    </source>
</evidence>